<dbReference type="SUPFAM" id="SSF53955">
    <property type="entry name" value="Lysozyme-like"/>
    <property type="match status" value="1"/>
</dbReference>
<dbReference type="Pfam" id="PF01464">
    <property type="entry name" value="SLT"/>
    <property type="match status" value="1"/>
</dbReference>
<evidence type="ECO:0000256" key="1">
    <source>
        <dbReference type="ARBA" id="ARBA00009387"/>
    </source>
</evidence>
<proteinExistence type="inferred from homology"/>
<organism evidence="3 4">
    <name type="scientific">Primorskyibacter flagellatus</name>
    <dbReference type="NCBI Taxonomy" id="1387277"/>
    <lineage>
        <taxon>Bacteria</taxon>
        <taxon>Pseudomonadati</taxon>
        <taxon>Pseudomonadota</taxon>
        <taxon>Alphaproteobacteria</taxon>
        <taxon>Rhodobacterales</taxon>
        <taxon>Roseobacteraceae</taxon>
        <taxon>Primorskyibacter</taxon>
    </lineage>
</organism>
<evidence type="ECO:0000259" key="2">
    <source>
        <dbReference type="Pfam" id="PF01464"/>
    </source>
</evidence>
<dbReference type="InterPro" id="IPR023346">
    <property type="entry name" value="Lysozyme-like_dom_sf"/>
</dbReference>
<dbReference type="RefSeq" id="WP_188479412.1">
    <property type="nucleotide sequence ID" value="NZ_BMFJ01000002.1"/>
</dbReference>
<reference evidence="4" key="1">
    <citation type="journal article" date="2019" name="Int. J. Syst. Evol. Microbiol.">
        <title>The Global Catalogue of Microorganisms (GCM) 10K type strain sequencing project: providing services to taxonomists for standard genome sequencing and annotation.</title>
        <authorList>
            <consortium name="The Broad Institute Genomics Platform"/>
            <consortium name="The Broad Institute Genome Sequencing Center for Infectious Disease"/>
            <person name="Wu L."/>
            <person name="Ma J."/>
        </authorList>
    </citation>
    <scope>NUCLEOTIDE SEQUENCE [LARGE SCALE GENOMIC DNA]</scope>
    <source>
        <strain evidence="4">CGMCC 1.12664</strain>
    </source>
</reference>
<accession>A0A917EKE6</accession>
<dbReference type="Gene3D" id="1.10.530.10">
    <property type="match status" value="1"/>
</dbReference>
<evidence type="ECO:0000313" key="3">
    <source>
        <dbReference type="EMBL" id="GGE47320.1"/>
    </source>
</evidence>
<dbReference type="InterPro" id="IPR008258">
    <property type="entry name" value="Transglycosylase_SLT_dom_1"/>
</dbReference>
<sequence>MNTLQIVILLLFAAPQNAATREPRQICDLAAARAAAEFAVPQDIMLAITRVETGRMSAAGRVPWPWTINLGGRGFWLRDEEEAATMIRDIAAAGRHDLDIGCFQINLRWHGDQFRDPRDILDPGRNARYAARFLRNLFREFGDWSRAAGAYHSRDPERARIYRAKLRQELIALSAMPKPPAKAVTARRANSYPFMKPSHPSDVARGSLVPIIDLGRQRPALIGG</sequence>
<comment type="caution">
    <text evidence="3">The sequence shown here is derived from an EMBL/GenBank/DDBJ whole genome shotgun (WGS) entry which is preliminary data.</text>
</comment>
<gene>
    <name evidence="3" type="ORF">GCM10011360_38220</name>
</gene>
<protein>
    <submittedName>
        <fullName evidence="3">Lytic transglycosylase</fullName>
    </submittedName>
</protein>
<dbReference type="AlphaFoldDB" id="A0A917EKE6"/>
<dbReference type="EMBL" id="BMFJ01000002">
    <property type="protein sequence ID" value="GGE47320.1"/>
    <property type="molecule type" value="Genomic_DNA"/>
</dbReference>
<feature type="domain" description="Transglycosylase SLT" evidence="2">
    <location>
        <begin position="99"/>
        <end position="153"/>
    </location>
</feature>
<keyword evidence="4" id="KW-1185">Reference proteome</keyword>
<evidence type="ECO:0000313" key="4">
    <source>
        <dbReference type="Proteomes" id="UP000612855"/>
    </source>
</evidence>
<comment type="similarity">
    <text evidence="1">Belongs to the virb1 family.</text>
</comment>
<dbReference type="Proteomes" id="UP000612855">
    <property type="component" value="Unassembled WGS sequence"/>
</dbReference>
<name>A0A917EKE6_9RHOB</name>